<keyword evidence="1" id="KW-0805">Transcription regulation</keyword>
<dbReference type="InterPro" id="IPR050397">
    <property type="entry name" value="Env_Response_Regulators"/>
</dbReference>
<dbReference type="InterPro" id="IPR014710">
    <property type="entry name" value="RmlC-like_jellyroll"/>
</dbReference>
<feature type="domain" description="Cyclic nucleotide-binding" evidence="4">
    <location>
        <begin position="17"/>
        <end position="137"/>
    </location>
</feature>
<dbReference type="PROSITE" id="PS51063">
    <property type="entry name" value="HTH_CRP_2"/>
    <property type="match status" value="1"/>
</dbReference>
<dbReference type="GO" id="GO:0003700">
    <property type="term" value="F:DNA-binding transcription factor activity"/>
    <property type="evidence" value="ECO:0007669"/>
    <property type="project" value="TreeGrafter"/>
</dbReference>
<dbReference type="Pfam" id="PF00027">
    <property type="entry name" value="cNMP_binding"/>
    <property type="match status" value="1"/>
</dbReference>
<dbReference type="PANTHER" id="PTHR24567">
    <property type="entry name" value="CRP FAMILY TRANSCRIPTIONAL REGULATORY PROTEIN"/>
    <property type="match status" value="1"/>
</dbReference>
<comment type="caution">
    <text evidence="6">The sequence shown here is derived from an EMBL/GenBank/DDBJ whole genome shotgun (WGS) entry which is preliminary data.</text>
</comment>
<dbReference type="GO" id="GO:0003677">
    <property type="term" value="F:DNA binding"/>
    <property type="evidence" value="ECO:0007669"/>
    <property type="project" value="UniProtKB-KW"/>
</dbReference>
<feature type="domain" description="HTH crp-type" evidence="5">
    <location>
        <begin position="151"/>
        <end position="224"/>
    </location>
</feature>
<dbReference type="EMBL" id="JARGEQ010000006">
    <property type="protein sequence ID" value="MDF1584952.1"/>
    <property type="molecule type" value="Genomic_DNA"/>
</dbReference>
<evidence type="ECO:0000259" key="4">
    <source>
        <dbReference type="PROSITE" id="PS50042"/>
    </source>
</evidence>
<name>A0AAP3XQK0_9PROT</name>
<evidence type="ECO:0000259" key="5">
    <source>
        <dbReference type="PROSITE" id="PS51063"/>
    </source>
</evidence>
<dbReference type="GO" id="GO:0005829">
    <property type="term" value="C:cytosol"/>
    <property type="evidence" value="ECO:0007669"/>
    <property type="project" value="TreeGrafter"/>
</dbReference>
<sequence>MSARQERLREALADSDIFGSLTEEEIERLAAYAATVQVAAGQVIFQKGDSGDSIAVVVSGRVKISALSPDGREAVFTFIEPGRCFGEVALLDGKARSADATAVEASELFILKRADLLGFLERHPEIALRIIGVLCARLRRSTEMVEDAVLRNMAPRIARALLRLAGDYGVSCADGVRIDFKLSQRELGSYVGLARENINRQLGLWRQEGLVSLVQGRIVLHDMERLRFVAENG</sequence>
<dbReference type="PANTHER" id="PTHR24567:SF68">
    <property type="entry name" value="DNA-BINDING TRANSCRIPTIONAL DUAL REGULATOR CRP"/>
    <property type="match status" value="1"/>
</dbReference>
<dbReference type="Gene3D" id="2.60.120.10">
    <property type="entry name" value="Jelly Rolls"/>
    <property type="match status" value="1"/>
</dbReference>
<accession>A0AAP3XQK0</accession>
<dbReference type="InterPro" id="IPR036388">
    <property type="entry name" value="WH-like_DNA-bd_sf"/>
</dbReference>
<evidence type="ECO:0000256" key="2">
    <source>
        <dbReference type="ARBA" id="ARBA00023125"/>
    </source>
</evidence>
<dbReference type="PRINTS" id="PR00034">
    <property type="entry name" value="HTHCRP"/>
</dbReference>
<dbReference type="SUPFAM" id="SSF51206">
    <property type="entry name" value="cAMP-binding domain-like"/>
    <property type="match status" value="1"/>
</dbReference>
<evidence type="ECO:0000313" key="7">
    <source>
        <dbReference type="Proteomes" id="UP001301140"/>
    </source>
</evidence>
<dbReference type="SMART" id="SM00100">
    <property type="entry name" value="cNMP"/>
    <property type="match status" value="1"/>
</dbReference>
<gene>
    <name evidence="6" type="ORF">PZ740_00970</name>
</gene>
<dbReference type="Pfam" id="PF13545">
    <property type="entry name" value="HTH_Crp_2"/>
    <property type="match status" value="1"/>
</dbReference>
<dbReference type="PROSITE" id="PS50042">
    <property type="entry name" value="CNMP_BINDING_3"/>
    <property type="match status" value="1"/>
</dbReference>
<evidence type="ECO:0000256" key="3">
    <source>
        <dbReference type="ARBA" id="ARBA00023163"/>
    </source>
</evidence>
<dbReference type="InterPro" id="IPR036390">
    <property type="entry name" value="WH_DNA-bd_sf"/>
</dbReference>
<dbReference type="Proteomes" id="UP001301140">
    <property type="component" value="Unassembled WGS sequence"/>
</dbReference>
<dbReference type="InterPro" id="IPR018488">
    <property type="entry name" value="cNMP-bd_CS"/>
</dbReference>
<keyword evidence="7" id="KW-1185">Reference proteome</keyword>
<reference evidence="6 7" key="1">
    <citation type="submission" date="2023-03" db="EMBL/GenBank/DDBJ databases">
        <title>YIM 152171 draft genome.</title>
        <authorList>
            <person name="Yang Z."/>
        </authorList>
    </citation>
    <scope>NUCLEOTIDE SEQUENCE [LARGE SCALE GENOMIC DNA]</scope>
    <source>
        <strain evidence="6 7">YIM 152171</strain>
    </source>
</reference>
<dbReference type="Gene3D" id="1.10.10.10">
    <property type="entry name" value="Winged helix-like DNA-binding domain superfamily/Winged helix DNA-binding domain"/>
    <property type="match status" value="1"/>
</dbReference>
<dbReference type="CDD" id="cd00038">
    <property type="entry name" value="CAP_ED"/>
    <property type="match status" value="1"/>
</dbReference>
<evidence type="ECO:0000313" key="6">
    <source>
        <dbReference type="EMBL" id="MDF1584952.1"/>
    </source>
</evidence>
<keyword evidence="3" id="KW-0804">Transcription</keyword>
<dbReference type="InterPro" id="IPR018490">
    <property type="entry name" value="cNMP-bd_dom_sf"/>
</dbReference>
<dbReference type="InterPro" id="IPR000595">
    <property type="entry name" value="cNMP-bd_dom"/>
</dbReference>
<evidence type="ECO:0000256" key="1">
    <source>
        <dbReference type="ARBA" id="ARBA00023015"/>
    </source>
</evidence>
<dbReference type="RefSeq" id="WP_327787360.1">
    <property type="nucleotide sequence ID" value="NZ_JARGEQ010000006.1"/>
</dbReference>
<dbReference type="SMART" id="SM00419">
    <property type="entry name" value="HTH_CRP"/>
    <property type="match status" value="1"/>
</dbReference>
<dbReference type="PROSITE" id="PS00889">
    <property type="entry name" value="CNMP_BINDING_2"/>
    <property type="match status" value="1"/>
</dbReference>
<dbReference type="InterPro" id="IPR012318">
    <property type="entry name" value="HTH_CRP"/>
</dbReference>
<proteinExistence type="predicted"/>
<keyword evidence="2" id="KW-0238">DNA-binding</keyword>
<dbReference type="SUPFAM" id="SSF46785">
    <property type="entry name" value="Winged helix' DNA-binding domain"/>
    <property type="match status" value="1"/>
</dbReference>
<organism evidence="6 7">
    <name type="scientific">Marinimicrococcus flavescens</name>
    <dbReference type="NCBI Taxonomy" id="3031815"/>
    <lineage>
        <taxon>Bacteria</taxon>
        <taxon>Pseudomonadati</taxon>
        <taxon>Pseudomonadota</taxon>
        <taxon>Alphaproteobacteria</taxon>
        <taxon>Geminicoccales</taxon>
        <taxon>Geminicoccaceae</taxon>
        <taxon>Marinimicrococcus</taxon>
    </lineage>
</organism>
<protein>
    <submittedName>
        <fullName evidence="6">Crp/Fnr family transcriptional regulator</fullName>
    </submittedName>
</protein>
<dbReference type="AlphaFoldDB" id="A0AAP3XQK0"/>